<protein>
    <recommendedName>
        <fullName evidence="3">CCHC-type domain-containing protein</fullName>
    </recommendedName>
</protein>
<accession>A0A9J6EX99</accession>
<evidence type="ECO:0000256" key="2">
    <source>
        <dbReference type="SAM" id="MobiDB-lite"/>
    </source>
</evidence>
<proteinExistence type="predicted"/>
<evidence type="ECO:0000313" key="5">
    <source>
        <dbReference type="Proteomes" id="UP000821866"/>
    </source>
</evidence>
<keyword evidence="1" id="KW-0862">Zinc</keyword>
<dbReference type="PROSITE" id="PS50158">
    <property type="entry name" value="ZF_CCHC"/>
    <property type="match status" value="1"/>
</dbReference>
<evidence type="ECO:0000259" key="3">
    <source>
        <dbReference type="PROSITE" id="PS50158"/>
    </source>
</evidence>
<gene>
    <name evidence="4" type="ORF">HPB51_002909</name>
</gene>
<feature type="domain" description="CCHC-type" evidence="3">
    <location>
        <begin position="5"/>
        <end position="18"/>
    </location>
</feature>
<dbReference type="InterPro" id="IPR036875">
    <property type="entry name" value="Znf_CCHC_sf"/>
</dbReference>
<evidence type="ECO:0000313" key="4">
    <source>
        <dbReference type="EMBL" id="KAH8038765.1"/>
    </source>
</evidence>
<sequence length="376" mass="39341">MRRVCARCGEVGHMATACAAEFCKRCGVFGHDTEGCTAECSRCGGRHGTRECFRRRSYAAATRGSSVLTATNAAPSQSSGAPSPRSGGSPPRLQVLTPKSAPRATAKGPLSWRRDGESDSSASSSAASSGVKEETRGASASVASVSASSGADTTDTESGPTRSASLTTPASLSSAEDWPPLATLEDASPVPPEKEETSHPLSDAPANVLAPVTAQDLGALQQAPASDERLIVSRGHYALPEDDDSAPSDPSPEQVVPHKGRRPDPPVVHPASGRERRSRLRSRRRRGDGAGRDSGARASSRDKGREPRSRSRRRHVDGPHHDSREGSPTREARQRRTGLEVRSSDSDAPPKAKTPRLGNNAASKGDPPADGGETSE</sequence>
<dbReference type="VEuPathDB" id="VectorBase:LOC119183117"/>
<feature type="compositionally biased region" description="Low complexity" evidence="2">
    <location>
        <begin position="160"/>
        <end position="175"/>
    </location>
</feature>
<dbReference type="AlphaFoldDB" id="A0A9J6EX99"/>
<feature type="compositionally biased region" description="Low complexity" evidence="2">
    <location>
        <begin position="73"/>
        <end position="92"/>
    </location>
</feature>
<dbReference type="SUPFAM" id="SSF57756">
    <property type="entry name" value="Retrovirus zinc finger-like domains"/>
    <property type="match status" value="1"/>
</dbReference>
<dbReference type="PANTHER" id="PTHR22639:SF3">
    <property type="entry name" value="ZINC FINGER CCHC DOMAIN-CONTAINING PROTEIN 3"/>
    <property type="match status" value="1"/>
</dbReference>
<dbReference type="SMART" id="SM00343">
    <property type="entry name" value="ZnF_C2HC"/>
    <property type="match status" value="2"/>
</dbReference>
<keyword evidence="1" id="KW-0479">Metal-binding</keyword>
<dbReference type="GO" id="GO:0003723">
    <property type="term" value="F:RNA binding"/>
    <property type="evidence" value="ECO:0007669"/>
    <property type="project" value="InterPro"/>
</dbReference>
<feature type="compositionally biased region" description="Basic and acidic residues" evidence="2">
    <location>
        <begin position="287"/>
        <end position="309"/>
    </location>
</feature>
<dbReference type="InterPro" id="IPR001878">
    <property type="entry name" value="Znf_CCHC"/>
</dbReference>
<name>A0A9J6EX99_RHIMP</name>
<comment type="caution">
    <text evidence="4">The sequence shown here is derived from an EMBL/GenBank/DDBJ whole genome shotgun (WGS) entry which is preliminary data.</text>
</comment>
<keyword evidence="1" id="KW-0863">Zinc-finger</keyword>
<feature type="compositionally biased region" description="Low complexity" evidence="2">
    <location>
        <begin position="119"/>
        <end position="129"/>
    </location>
</feature>
<evidence type="ECO:0000256" key="1">
    <source>
        <dbReference type="PROSITE-ProRule" id="PRU00047"/>
    </source>
</evidence>
<reference evidence="4" key="2">
    <citation type="submission" date="2021-09" db="EMBL/GenBank/DDBJ databases">
        <authorList>
            <person name="Jia N."/>
            <person name="Wang J."/>
            <person name="Shi W."/>
            <person name="Du L."/>
            <person name="Sun Y."/>
            <person name="Zhan W."/>
            <person name="Jiang J."/>
            <person name="Wang Q."/>
            <person name="Zhang B."/>
            <person name="Ji P."/>
            <person name="Sakyi L.B."/>
            <person name="Cui X."/>
            <person name="Yuan T."/>
            <person name="Jiang B."/>
            <person name="Yang W."/>
            <person name="Lam T.T.-Y."/>
            <person name="Chang Q."/>
            <person name="Ding S."/>
            <person name="Wang X."/>
            <person name="Zhu J."/>
            <person name="Ruan X."/>
            <person name="Zhao L."/>
            <person name="Wei J."/>
            <person name="Que T."/>
            <person name="Du C."/>
            <person name="Cheng J."/>
            <person name="Dai P."/>
            <person name="Han X."/>
            <person name="Huang E."/>
            <person name="Gao Y."/>
            <person name="Liu J."/>
            <person name="Shao H."/>
            <person name="Ye R."/>
            <person name="Li L."/>
            <person name="Wei W."/>
            <person name="Wang X."/>
            <person name="Wang C."/>
            <person name="Huo Q."/>
            <person name="Li W."/>
            <person name="Guo W."/>
            <person name="Chen H."/>
            <person name="Chen S."/>
            <person name="Zhou L."/>
            <person name="Zhou L."/>
            <person name="Ni X."/>
            <person name="Tian J."/>
            <person name="Zhou Y."/>
            <person name="Sheng Y."/>
            <person name="Liu T."/>
            <person name="Pan Y."/>
            <person name="Xia L."/>
            <person name="Li J."/>
            <person name="Zhao F."/>
            <person name="Cao W."/>
        </authorList>
    </citation>
    <scope>NUCLEOTIDE SEQUENCE</scope>
    <source>
        <strain evidence="4">Rmic-2018</strain>
        <tissue evidence="4">Larvae</tissue>
    </source>
</reference>
<keyword evidence="5" id="KW-1185">Reference proteome</keyword>
<dbReference type="InterPro" id="IPR042509">
    <property type="entry name" value="ZCCHC3"/>
</dbReference>
<feature type="compositionally biased region" description="Low complexity" evidence="2">
    <location>
        <begin position="137"/>
        <end position="151"/>
    </location>
</feature>
<dbReference type="GO" id="GO:0008270">
    <property type="term" value="F:zinc ion binding"/>
    <property type="evidence" value="ECO:0007669"/>
    <property type="project" value="UniProtKB-KW"/>
</dbReference>
<dbReference type="GO" id="GO:0003690">
    <property type="term" value="F:double-stranded DNA binding"/>
    <property type="evidence" value="ECO:0007669"/>
    <property type="project" value="InterPro"/>
</dbReference>
<feature type="region of interest" description="Disordered" evidence="2">
    <location>
        <begin position="64"/>
        <end position="376"/>
    </location>
</feature>
<dbReference type="Proteomes" id="UP000821866">
    <property type="component" value="Chromosome 1"/>
</dbReference>
<dbReference type="PANTHER" id="PTHR22639">
    <property type="entry name" value="GAG-RELATED PROTEIN"/>
    <property type="match status" value="1"/>
</dbReference>
<feature type="compositionally biased region" description="Basic residues" evidence="2">
    <location>
        <begin position="276"/>
        <end position="286"/>
    </location>
</feature>
<dbReference type="GO" id="GO:0002218">
    <property type="term" value="P:activation of innate immune response"/>
    <property type="evidence" value="ECO:0007669"/>
    <property type="project" value="InterPro"/>
</dbReference>
<organism evidence="4 5">
    <name type="scientific">Rhipicephalus microplus</name>
    <name type="common">Cattle tick</name>
    <name type="synonym">Boophilus microplus</name>
    <dbReference type="NCBI Taxonomy" id="6941"/>
    <lineage>
        <taxon>Eukaryota</taxon>
        <taxon>Metazoa</taxon>
        <taxon>Ecdysozoa</taxon>
        <taxon>Arthropoda</taxon>
        <taxon>Chelicerata</taxon>
        <taxon>Arachnida</taxon>
        <taxon>Acari</taxon>
        <taxon>Parasitiformes</taxon>
        <taxon>Ixodida</taxon>
        <taxon>Ixodoidea</taxon>
        <taxon>Ixodidae</taxon>
        <taxon>Rhipicephalinae</taxon>
        <taxon>Rhipicephalus</taxon>
        <taxon>Boophilus</taxon>
    </lineage>
</organism>
<dbReference type="EMBL" id="JABSTU010000001">
    <property type="protein sequence ID" value="KAH8038765.1"/>
    <property type="molecule type" value="Genomic_DNA"/>
</dbReference>
<reference evidence="4" key="1">
    <citation type="journal article" date="2020" name="Cell">
        <title>Large-Scale Comparative Analyses of Tick Genomes Elucidate Their Genetic Diversity and Vector Capacities.</title>
        <authorList>
            <consortium name="Tick Genome and Microbiome Consortium (TIGMIC)"/>
            <person name="Jia N."/>
            <person name="Wang J."/>
            <person name="Shi W."/>
            <person name="Du L."/>
            <person name="Sun Y."/>
            <person name="Zhan W."/>
            <person name="Jiang J.F."/>
            <person name="Wang Q."/>
            <person name="Zhang B."/>
            <person name="Ji P."/>
            <person name="Bell-Sakyi L."/>
            <person name="Cui X.M."/>
            <person name="Yuan T.T."/>
            <person name="Jiang B.G."/>
            <person name="Yang W.F."/>
            <person name="Lam T.T."/>
            <person name="Chang Q.C."/>
            <person name="Ding S.J."/>
            <person name="Wang X.J."/>
            <person name="Zhu J.G."/>
            <person name="Ruan X.D."/>
            <person name="Zhao L."/>
            <person name="Wei J.T."/>
            <person name="Ye R.Z."/>
            <person name="Que T.C."/>
            <person name="Du C.H."/>
            <person name="Zhou Y.H."/>
            <person name="Cheng J.X."/>
            <person name="Dai P.F."/>
            <person name="Guo W.B."/>
            <person name="Han X.H."/>
            <person name="Huang E.J."/>
            <person name="Li L.F."/>
            <person name="Wei W."/>
            <person name="Gao Y.C."/>
            <person name="Liu J.Z."/>
            <person name="Shao H.Z."/>
            <person name="Wang X."/>
            <person name="Wang C.C."/>
            <person name="Yang T.C."/>
            <person name="Huo Q.B."/>
            <person name="Li W."/>
            <person name="Chen H.Y."/>
            <person name="Chen S.E."/>
            <person name="Zhou L.G."/>
            <person name="Ni X.B."/>
            <person name="Tian J.H."/>
            <person name="Sheng Y."/>
            <person name="Liu T."/>
            <person name="Pan Y.S."/>
            <person name="Xia L.Y."/>
            <person name="Li J."/>
            <person name="Zhao F."/>
            <person name="Cao W.C."/>
        </authorList>
    </citation>
    <scope>NUCLEOTIDE SEQUENCE</scope>
    <source>
        <strain evidence="4">Rmic-2018</strain>
    </source>
</reference>
<feature type="compositionally biased region" description="Basic and acidic residues" evidence="2">
    <location>
        <begin position="316"/>
        <end position="350"/>
    </location>
</feature>